<dbReference type="InterPro" id="IPR027417">
    <property type="entry name" value="P-loop_NTPase"/>
</dbReference>
<name>A0ABX7MQA5_9GAMM</name>
<reference evidence="1 2" key="1">
    <citation type="submission" date="2021-03" db="EMBL/GenBank/DDBJ databases">
        <title>Genome sequencing of Marinobacter sp. LPB0319.</title>
        <authorList>
            <person name="Kim J."/>
        </authorList>
    </citation>
    <scope>NUCLEOTIDE SEQUENCE [LARGE SCALE GENOMIC DNA]</scope>
    <source>
        <strain evidence="1 2">LPB0319</strain>
    </source>
</reference>
<accession>A0ABX7MQA5</accession>
<gene>
    <name evidence="1" type="ORF">LPB19_10720</name>
</gene>
<proteinExistence type="predicted"/>
<organism evidence="1 2">
    <name type="scientific">Marinobacter salinisoli</name>
    <dbReference type="NCBI Taxonomy" id="2769486"/>
    <lineage>
        <taxon>Bacteria</taxon>
        <taxon>Pseudomonadati</taxon>
        <taxon>Pseudomonadota</taxon>
        <taxon>Gammaproteobacteria</taxon>
        <taxon>Pseudomonadales</taxon>
        <taxon>Marinobacteraceae</taxon>
        <taxon>Marinobacter</taxon>
    </lineage>
</organism>
<evidence type="ECO:0000313" key="1">
    <source>
        <dbReference type="EMBL" id="QSP93677.1"/>
    </source>
</evidence>
<keyword evidence="2" id="KW-1185">Reference proteome</keyword>
<evidence type="ECO:0000313" key="2">
    <source>
        <dbReference type="Proteomes" id="UP000663555"/>
    </source>
</evidence>
<protein>
    <recommendedName>
        <fullName evidence="3">Sulfotransferase domain-containing protein</fullName>
    </recommendedName>
</protein>
<dbReference type="Gene3D" id="3.40.50.300">
    <property type="entry name" value="P-loop containing nucleotide triphosphate hydrolases"/>
    <property type="match status" value="1"/>
</dbReference>
<dbReference type="EMBL" id="CP071247">
    <property type="protein sequence ID" value="QSP93677.1"/>
    <property type="molecule type" value="Genomic_DNA"/>
</dbReference>
<sequence length="196" mass="22906">MNQMDLLKMRIGLYHDLRVDLRGKYLLDKILHDDHKVSKEILETACPKVIFLLRRPESTLKSILNMARMPGMEGYLDPQKALVYYCSRLTNLVKYAQVVKGKYFFLESDDLVNNTDSVLRELSDWLELRLPLVNCYDLFNNTGKAGYGDRSEKIRTRKIVETNGYPELSIPPQVLQEAEYSYQRCKEKLSIDRAYN</sequence>
<dbReference type="RefSeq" id="WP_206642899.1">
    <property type="nucleotide sequence ID" value="NZ_CP071247.1"/>
</dbReference>
<dbReference type="SUPFAM" id="SSF52540">
    <property type="entry name" value="P-loop containing nucleoside triphosphate hydrolases"/>
    <property type="match status" value="1"/>
</dbReference>
<evidence type="ECO:0008006" key="3">
    <source>
        <dbReference type="Google" id="ProtNLM"/>
    </source>
</evidence>
<dbReference type="Proteomes" id="UP000663555">
    <property type="component" value="Chromosome"/>
</dbReference>